<dbReference type="EMBL" id="GBXM01047607">
    <property type="protein sequence ID" value="JAH60970.1"/>
    <property type="molecule type" value="Transcribed_RNA"/>
</dbReference>
<reference evidence="1" key="2">
    <citation type="journal article" date="2015" name="Fish Shellfish Immunol.">
        <title>Early steps in the European eel (Anguilla anguilla)-Vibrio vulnificus interaction in the gills: Role of the RtxA13 toxin.</title>
        <authorList>
            <person name="Callol A."/>
            <person name="Pajuelo D."/>
            <person name="Ebbesson L."/>
            <person name="Teles M."/>
            <person name="MacKenzie S."/>
            <person name="Amaro C."/>
        </authorList>
    </citation>
    <scope>NUCLEOTIDE SEQUENCE</scope>
</reference>
<reference evidence="1" key="1">
    <citation type="submission" date="2014-11" db="EMBL/GenBank/DDBJ databases">
        <authorList>
            <person name="Amaro Gonzalez C."/>
        </authorList>
    </citation>
    <scope>NUCLEOTIDE SEQUENCE</scope>
</reference>
<protein>
    <submittedName>
        <fullName evidence="1">Uncharacterized protein</fullName>
    </submittedName>
</protein>
<organism evidence="1">
    <name type="scientific">Anguilla anguilla</name>
    <name type="common">European freshwater eel</name>
    <name type="synonym">Muraena anguilla</name>
    <dbReference type="NCBI Taxonomy" id="7936"/>
    <lineage>
        <taxon>Eukaryota</taxon>
        <taxon>Metazoa</taxon>
        <taxon>Chordata</taxon>
        <taxon>Craniata</taxon>
        <taxon>Vertebrata</taxon>
        <taxon>Euteleostomi</taxon>
        <taxon>Actinopterygii</taxon>
        <taxon>Neopterygii</taxon>
        <taxon>Teleostei</taxon>
        <taxon>Anguilliformes</taxon>
        <taxon>Anguillidae</taxon>
        <taxon>Anguilla</taxon>
    </lineage>
</organism>
<sequence length="15" mass="1801">MPHLTHMLYKETATQ</sequence>
<name>A0A0E9U735_ANGAN</name>
<accession>A0A0E9U735</accession>
<proteinExistence type="predicted"/>
<evidence type="ECO:0000313" key="1">
    <source>
        <dbReference type="EMBL" id="JAH60970.1"/>
    </source>
</evidence>